<proteinExistence type="inferred from homology"/>
<evidence type="ECO:0000256" key="7">
    <source>
        <dbReference type="ARBA" id="ARBA00023049"/>
    </source>
</evidence>
<organism evidence="10 11">
    <name type="scientific">Aspergillus clavatus (strain ATCC 1007 / CBS 513.65 / DSM 816 / NCTC 3887 / NRRL 1 / QM 1276 / 107)</name>
    <dbReference type="NCBI Taxonomy" id="344612"/>
    <lineage>
        <taxon>Eukaryota</taxon>
        <taxon>Fungi</taxon>
        <taxon>Dikarya</taxon>
        <taxon>Ascomycota</taxon>
        <taxon>Pezizomycotina</taxon>
        <taxon>Eurotiomycetes</taxon>
        <taxon>Eurotiomycetidae</taxon>
        <taxon>Eurotiales</taxon>
        <taxon>Aspergillaceae</taxon>
        <taxon>Aspergillus</taxon>
        <taxon>Aspergillus subgen. Fumigati</taxon>
    </lineage>
</organism>
<sequence length="330" mass="36368">MLLFSYAHKILLVTGLMKLSRFQTKVSALQGRAYCATGTADALLSAQHQRLSVRESQADGNEATKRSEPIEIDTWFHILSYLQNAYKDAAISYRLQGVTRQTNDTWARNADDAAMKSALRQGGYSTLNIYFQTNLQQLPPRLSRVSGSRDQRARKLNQALSSVLGFCTLPDPSINSNSSRANYILDGCNVHAKTMPGGSLAHYNRGGTAIHEVGHWNGLLHTFEGESCSSGDPGDYIADTPQQSVPTEGCPSQKDSCLESPGLDAIHNFMDYSSDDCYDSFTPDQARRMRSMWASGQPLSARVSALDNVHTRKVQAYPISHSLHWSCLGL</sequence>
<dbReference type="GeneID" id="4701335"/>
<dbReference type="Proteomes" id="UP000006701">
    <property type="component" value="Unassembled WGS sequence"/>
</dbReference>
<evidence type="ECO:0000256" key="1">
    <source>
        <dbReference type="ARBA" id="ARBA00008721"/>
    </source>
</evidence>
<dbReference type="Gene3D" id="3.40.390.10">
    <property type="entry name" value="Collagenase (Catalytic Domain)"/>
    <property type="match status" value="1"/>
</dbReference>
<evidence type="ECO:0000256" key="4">
    <source>
        <dbReference type="ARBA" id="ARBA00022729"/>
    </source>
</evidence>
<keyword evidence="5" id="KW-0378">Hydrolase</keyword>
<evidence type="ECO:0000256" key="2">
    <source>
        <dbReference type="ARBA" id="ARBA00022670"/>
    </source>
</evidence>
<dbReference type="RefSeq" id="XP_001269390.1">
    <property type="nucleotide sequence ID" value="XM_001269389.1"/>
</dbReference>
<gene>
    <name evidence="10" type="ORF">ACLA_026860</name>
</gene>
<keyword evidence="7 10" id="KW-0482">Metalloprotease</keyword>
<dbReference type="OrthoDB" id="536211at2759"/>
<keyword evidence="3" id="KW-0479">Metal-binding</keyword>
<reference evidence="10 11" key="1">
    <citation type="journal article" date="2008" name="PLoS Genet.">
        <title>Genomic islands in the pathogenic filamentous fungus Aspergillus fumigatus.</title>
        <authorList>
            <person name="Fedorova N.D."/>
            <person name="Khaldi N."/>
            <person name="Joardar V.S."/>
            <person name="Maiti R."/>
            <person name="Amedeo P."/>
            <person name="Anderson M.J."/>
            <person name="Crabtree J."/>
            <person name="Silva J.C."/>
            <person name="Badger J.H."/>
            <person name="Albarraq A."/>
            <person name="Angiuoli S."/>
            <person name="Bussey H."/>
            <person name="Bowyer P."/>
            <person name="Cotty P.J."/>
            <person name="Dyer P.S."/>
            <person name="Egan A."/>
            <person name="Galens K."/>
            <person name="Fraser-Liggett C.M."/>
            <person name="Haas B.J."/>
            <person name="Inman J.M."/>
            <person name="Kent R."/>
            <person name="Lemieux S."/>
            <person name="Malavazi I."/>
            <person name="Orvis J."/>
            <person name="Roemer T."/>
            <person name="Ronning C.M."/>
            <person name="Sundaram J.P."/>
            <person name="Sutton G."/>
            <person name="Turner G."/>
            <person name="Venter J.C."/>
            <person name="White O.R."/>
            <person name="Whitty B.R."/>
            <person name="Youngman P."/>
            <person name="Wolfe K.H."/>
            <person name="Goldman G.H."/>
            <person name="Wortman J.R."/>
            <person name="Jiang B."/>
            <person name="Denning D.W."/>
            <person name="Nierman W.C."/>
        </authorList>
    </citation>
    <scope>NUCLEOTIDE SEQUENCE [LARGE SCALE GENOMIC DNA]</scope>
    <source>
        <strain evidence="11">ATCC 1007 / CBS 513.65 / DSM 816 / NCTC 3887 / NRRL 1</strain>
    </source>
</reference>
<feature type="domain" description="Peptidase M43 pregnancy-associated plasma-A" evidence="9">
    <location>
        <begin position="204"/>
        <end position="292"/>
    </location>
</feature>
<protein>
    <submittedName>
        <fullName evidence="10">Metalloprotease MEP1</fullName>
    </submittedName>
</protein>
<dbReference type="GO" id="GO:0006508">
    <property type="term" value="P:proteolysis"/>
    <property type="evidence" value="ECO:0007669"/>
    <property type="project" value="UniProtKB-KW"/>
</dbReference>
<dbReference type="GO" id="GO:0008237">
    <property type="term" value="F:metallopeptidase activity"/>
    <property type="evidence" value="ECO:0007669"/>
    <property type="project" value="UniProtKB-KW"/>
</dbReference>
<name>A1CQP3_ASPCL</name>
<dbReference type="PANTHER" id="PTHR47466:SF1">
    <property type="entry name" value="METALLOPROTEASE MEP1 (AFU_ORTHOLOGUE AFUA_1G07730)-RELATED"/>
    <property type="match status" value="1"/>
</dbReference>
<keyword evidence="6" id="KW-0862">Zinc</keyword>
<dbReference type="STRING" id="344612.A1CQP3"/>
<evidence type="ECO:0000313" key="11">
    <source>
        <dbReference type="Proteomes" id="UP000006701"/>
    </source>
</evidence>
<dbReference type="AlphaFoldDB" id="A1CQP3"/>
<dbReference type="InterPro" id="IPR008754">
    <property type="entry name" value="Peptidase_M43"/>
</dbReference>
<keyword evidence="8" id="KW-1015">Disulfide bond</keyword>
<evidence type="ECO:0000256" key="8">
    <source>
        <dbReference type="ARBA" id="ARBA00023157"/>
    </source>
</evidence>
<dbReference type="KEGG" id="act:ACLA_026860"/>
<evidence type="ECO:0000256" key="5">
    <source>
        <dbReference type="ARBA" id="ARBA00022801"/>
    </source>
</evidence>
<dbReference type="PANTHER" id="PTHR47466">
    <property type="match status" value="1"/>
</dbReference>
<evidence type="ECO:0000259" key="9">
    <source>
        <dbReference type="Pfam" id="PF05572"/>
    </source>
</evidence>
<dbReference type="HOGENOM" id="CLU_048726_0_2_1"/>
<dbReference type="Pfam" id="PF05572">
    <property type="entry name" value="Peptidase_M43"/>
    <property type="match status" value="1"/>
</dbReference>
<dbReference type="SUPFAM" id="SSF55486">
    <property type="entry name" value="Metalloproteases ('zincins'), catalytic domain"/>
    <property type="match status" value="1"/>
</dbReference>
<comment type="similarity">
    <text evidence="1">Belongs to the peptidase M43B family.</text>
</comment>
<evidence type="ECO:0000256" key="6">
    <source>
        <dbReference type="ARBA" id="ARBA00022833"/>
    </source>
</evidence>
<keyword evidence="4" id="KW-0732">Signal</keyword>
<keyword evidence="2" id="KW-0645">Protease</keyword>
<dbReference type="InterPro" id="IPR024079">
    <property type="entry name" value="MetalloPept_cat_dom_sf"/>
</dbReference>
<dbReference type="VEuPathDB" id="FungiDB:ACLA_026860"/>
<dbReference type="GO" id="GO:0046872">
    <property type="term" value="F:metal ion binding"/>
    <property type="evidence" value="ECO:0007669"/>
    <property type="project" value="UniProtKB-KW"/>
</dbReference>
<accession>A1CQP3</accession>
<keyword evidence="11" id="KW-1185">Reference proteome</keyword>
<evidence type="ECO:0000256" key="3">
    <source>
        <dbReference type="ARBA" id="ARBA00022723"/>
    </source>
</evidence>
<dbReference type="EMBL" id="DS027059">
    <property type="protein sequence ID" value="EAW07964.1"/>
    <property type="molecule type" value="Genomic_DNA"/>
</dbReference>
<dbReference type="CDD" id="cd04275">
    <property type="entry name" value="ZnMc_pappalysin_like"/>
    <property type="match status" value="1"/>
</dbReference>
<evidence type="ECO:0000313" key="10">
    <source>
        <dbReference type="EMBL" id="EAW07964.1"/>
    </source>
</evidence>
<dbReference type="eggNOG" id="ENOG502S6EM">
    <property type="taxonomic scope" value="Eukaryota"/>
</dbReference>